<feature type="compositionally biased region" description="Basic residues" evidence="1">
    <location>
        <begin position="90"/>
        <end position="99"/>
    </location>
</feature>
<feature type="compositionally biased region" description="Basic and acidic residues" evidence="1">
    <location>
        <begin position="47"/>
        <end position="59"/>
    </location>
</feature>
<dbReference type="Proteomes" id="UP000003704">
    <property type="component" value="Unassembled WGS sequence"/>
</dbReference>
<reference evidence="2 3" key="1">
    <citation type="journal article" date="2012" name="J. Bacteriol.">
        <title>Genome Sequence of n-Alkane-Degrading Hydrocarboniphaga effusa Strain AP103T (ATCC BAA-332T).</title>
        <authorList>
            <person name="Chang H.K."/>
            <person name="Zylstra G.J."/>
            <person name="Chae J.C."/>
        </authorList>
    </citation>
    <scope>NUCLEOTIDE SEQUENCE [LARGE SCALE GENOMIC DNA]</scope>
    <source>
        <strain evidence="2 3">AP103</strain>
    </source>
</reference>
<dbReference type="STRING" id="1172194.WQQ_15410"/>
<organism evidence="2 3">
    <name type="scientific">Hydrocarboniphaga effusa AP103</name>
    <dbReference type="NCBI Taxonomy" id="1172194"/>
    <lineage>
        <taxon>Bacteria</taxon>
        <taxon>Pseudomonadati</taxon>
        <taxon>Pseudomonadota</taxon>
        <taxon>Gammaproteobacteria</taxon>
        <taxon>Nevskiales</taxon>
        <taxon>Nevskiaceae</taxon>
        <taxon>Hydrocarboniphaga</taxon>
    </lineage>
</organism>
<evidence type="ECO:0000313" key="3">
    <source>
        <dbReference type="Proteomes" id="UP000003704"/>
    </source>
</evidence>
<feature type="region of interest" description="Disordered" evidence="1">
    <location>
        <begin position="47"/>
        <end position="99"/>
    </location>
</feature>
<evidence type="ECO:0000256" key="1">
    <source>
        <dbReference type="SAM" id="MobiDB-lite"/>
    </source>
</evidence>
<sequence>MKPQITNGTEQYRALAIWAALQRSCGMKPQITADRALRLRERAHASKELRHEAADHGTLRDSSVGQGRASKELRHEAADHTQVRPCPVGRRTRFKGAAA</sequence>
<accession>I7ZHM7</accession>
<keyword evidence="3" id="KW-1185">Reference proteome</keyword>
<name>I7ZHM7_9GAMM</name>
<evidence type="ECO:0000313" key="2">
    <source>
        <dbReference type="EMBL" id="EIT71404.1"/>
    </source>
</evidence>
<protein>
    <submittedName>
        <fullName evidence="2">Uncharacterized protein</fullName>
    </submittedName>
</protein>
<dbReference type="AlphaFoldDB" id="I7ZHM7"/>
<feature type="compositionally biased region" description="Basic and acidic residues" evidence="1">
    <location>
        <begin position="69"/>
        <end position="82"/>
    </location>
</feature>
<proteinExistence type="predicted"/>
<gene>
    <name evidence="2" type="ORF">WQQ_15410</name>
</gene>
<comment type="caution">
    <text evidence="2">The sequence shown here is derived from an EMBL/GenBank/DDBJ whole genome shotgun (WGS) entry which is preliminary data.</text>
</comment>
<dbReference type="EMBL" id="AKGD01000001">
    <property type="protein sequence ID" value="EIT71404.1"/>
    <property type="molecule type" value="Genomic_DNA"/>
</dbReference>